<gene>
    <name evidence="3" type="ORF">ACFP1L_09320</name>
</gene>
<comment type="caution">
    <text evidence="3">The sequence shown here is derived from an EMBL/GenBank/DDBJ whole genome shotgun (WGS) entry which is preliminary data.</text>
</comment>
<evidence type="ECO:0000313" key="3">
    <source>
        <dbReference type="EMBL" id="MFC6202065.1"/>
    </source>
</evidence>
<keyword evidence="4" id="KW-1185">Reference proteome</keyword>
<accession>A0ABW1SKC8</accession>
<keyword evidence="1" id="KW-0472">Membrane</keyword>
<dbReference type="Pfam" id="PF14501">
    <property type="entry name" value="HATPase_c_5"/>
    <property type="match status" value="1"/>
</dbReference>
<dbReference type="SUPFAM" id="SSF55874">
    <property type="entry name" value="ATPase domain of HSP90 chaperone/DNA topoisomerase II/histidine kinase"/>
    <property type="match status" value="1"/>
</dbReference>
<feature type="transmembrane region" description="Helical" evidence="1">
    <location>
        <begin position="156"/>
        <end position="177"/>
    </location>
</feature>
<dbReference type="Gene3D" id="3.30.565.10">
    <property type="entry name" value="Histidine kinase-like ATPase, C-terminal domain"/>
    <property type="match status" value="1"/>
</dbReference>
<protein>
    <submittedName>
        <fullName evidence="3">GHKL domain-containing protein</fullName>
    </submittedName>
</protein>
<organism evidence="3 4">
    <name type="scientific">Lactiplantibacillus nangangensis</name>
    <dbReference type="NCBI Taxonomy" id="2559917"/>
    <lineage>
        <taxon>Bacteria</taxon>
        <taxon>Bacillati</taxon>
        <taxon>Bacillota</taxon>
        <taxon>Bacilli</taxon>
        <taxon>Lactobacillales</taxon>
        <taxon>Lactobacillaceae</taxon>
        <taxon>Lactiplantibacillus</taxon>
    </lineage>
</organism>
<dbReference type="RefSeq" id="WP_137615535.1">
    <property type="nucleotide sequence ID" value="NZ_BJDI01000003.1"/>
</dbReference>
<keyword evidence="1" id="KW-0812">Transmembrane</keyword>
<feature type="transmembrane region" description="Helical" evidence="1">
    <location>
        <begin position="6"/>
        <end position="27"/>
    </location>
</feature>
<dbReference type="InterPro" id="IPR032834">
    <property type="entry name" value="NatK-like_C"/>
</dbReference>
<evidence type="ECO:0000256" key="1">
    <source>
        <dbReference type="SAM" id="Phobius"/>
    </source>
</evidence>
<feature type="transmembrane region" description="Helical" evidence="1">
    <location>
        <begin position="34"/>
        <end position="50"/>
    </location>
</feature>
<dbReference type="InterPro" id="IPR036890">
    <property type="entry name" value="HATPase_C_sf"/>
</dbReference>
<evidence type="ECO:0000313" key="4">
    <source>
        <dbReference type="Proteomes" id="UP001596171"/>
    </source>
</evidence>
<feature type="transmembrane region" description="Helical" evidence="1">
    <location>
        <begin position="122"/>
        <end position="144"/>
    </location>
</feature>
<keyword evidence="1" id="KW-1133">Transmembrane helix</keyword>
<dbReference type="PANTHER" id="PTHR40448:SF1">
    <property type="entry name" value="TWO-COMPONENT SENSOR HISTIDINE KINASE"/>
    <property type="match status" value="1"/>
</dbReference>
<sequence length="436" mass="49248">MIRIPTYLGQLTDASIILLYFLLLFTFGPTYRLRLNYLIAVISTLVISFIDTKWHIASDLIMPLIFLFAIQPVKGHYLDKLRLYLFSYLILAFSASIVGYQITKMINITKLADPATGYNFIILHTFLLYFLSFVIAIIGILIYDRLKKSLDFHDPIISRSIFIGTGILSVSIGLLIIVSRLLDQQLNLLLINIGIMVTLLLLTLTGLIFYLNAYQSKLQVEKERQKSQNDALYIHDLQLNYDNLRRFKHDYKNLLLSLSVLLTENKVSAAQAAVNNFLKQSEQANTHTRLHSQALAQISDDLVRSLLVAKTSNALAKGLKVDLEISEPVGYFGTQQADILRILGILFDNAIDGATDSAQKQIRFAILRNSGHYDFIIQNTVKPNHIDLEAIGQFGYTTKQQHSGLGLATVHQICDLNDYLIQFTTAAHRFTCTLTI</sequence>
<feature type="domain" description="Sensor histidine kinase NatK-like C-terminal" evidence="2">
    <location>
        <begin position="337"/>
        <end position="436"/>
    </location>
</feature>
<reference evidence="4" key="1">
    <citation type="journal article" date="2019" name="Int. J. Syst. Evol. Microbiol.">
        <title>The Global Catalogue of Microorganisms (GCM) 10K type strain sequencing project: providing services to taxonomists for standard genome sequencing and annotation.</title>
        <authorList>
            <consortium name="The Broad Institute Genomics Platform"/>
            <consortium name="The Broad Institute Genome Sequencing Center for Infectious Disease"/>
            <person name="Wu L."/>
            <person name="Ma J."/>
        </authorList>
    </citation>
    <scope>NUCLEOTIDE SEQUENCE [LARGE SCALE GENOMIC DNA]</scope>
    <source>
        <strain evidence="4">CCM 8930</strain>
    </source>
</reference>
<feature type="transmembrane region" description="Helical" evidence="1">
    <location>
        <begin position="56"/>
        <end position="73"/>
    </location>
</feature>
<dbReference type="Proteomes" id="UP001596171">
    <property type="component" value="Unassembled WGS sequence"/>
</dbReference>
<proteinExistence type="predicted"/>
<name>A0ABW1SKC8_9LACO</name>
<dbReference type="EMBL" id="JBHSSE010000018">
    <property type="protein sequence ID" value="MFC6202065.1"/>
    <property type="molecule type" value="Genomic_DNA"/>
</dbReference>
<evidence type="ECO:0000259" key="2">
    <source>
        <dbReference type="Pfam" id="PF14501"/>
    </source>
</evidence>
<dbReference type="PANTHER" id="PTHR40448">
    <property type="entry name" value="TWO-COMPONENT SENSOR HISTIDINE KINASE"/>
    <property type="match status" value="1"/>
</dbReference>
<feature type="transmembrane region" description="Helical" evidence="1">
    <location>
        <begin position="85"/>
        <end position="102"/>
    </location>
</feature>
<feature type="transmembrane region" description="Helical" evidence="1">
    <location>
        <begin position="189"/>
        <end position="214"/>
    </location>
</feature>